<dbReference type="GO" id="GO:0008237">
    <property type="term" value="F:metallopeptidase activity"/>
    <property type="evidence" value="ECO:0007669"/>
    <property type="project" value="InterPro"/>
</dbReference>
<dbReference type="Pfam" id="PF13946">
    <property type="entry name" value="DUF4214"/>
    <property type="match status" value="1"/>
</dbReference>
<dbReference type="InterPro" id="IPR013858">
    <property type="entry name" value="Peptidase_M10B_C"/>
</dbReference>
<organism evidence="7 8">
    <name type="scientific">Sulfitobacter sediminilitoris</name>
    <dbReference type="NCBI Taxonomy" id="2698830"/>
    <lineage>
        <taxon>Bacteria</taxon>
        <taxon>Pseudomonadati</taxon>
        <taxon>Pseudomonadota</taxon>
        <taxon>Alphaproteobacteria</taxon>
        <taxon>Rhodobacterales</taxon>
        <taxon>Roseobacteraceae</taxon>
        <taxon>Sulfitobacter</taxon>
    </lineage>
</organism>
<comment type="cofactor">
    <cofactor evidence="1">
        <name>Ca(2+)</name>
        <dbReference type="ChEBI" id="CHEBI:29108"/>
    </cofactor>
</comment>
<dbReference type="SUPFAM" id="SSF55486">
    <property type="entry name" value="Metalloproteases ('zincins'), catalytic domain"/>
    <property type="match status" value="1"/>
</dbReference>
<evidence type="ECO:0000259" key="6">
    <source>
        <dbReference type="SMART" id="SM00235"/>
    </source>
</evidence>
<keyword evidence="8" id="KW-1185">Reference proteome</keyword>
<comment type="similarity">
    <text evidence="3">Belongs to the peptidase M10B family.</text>
</comment>
<keyword evidence="4" id="KW-0964">Secreted</keyword>
<dbReference type="InterPro" id="IPR025282">
    <property type="entry name" value="DUF4214"/>
</dbReference>
<dbReference type="Gene3D" id="3.40.390.10">
    <property type="entry name" value="Collagenase (Catalytic Domain)"/>
    <property type="match status" value="1"/>
</dbReference>
<evidence type="ECO:0000256" key="3">
    <source>
        <dbReference type="ARBA" id="ARBA00009490"/>
    </source>
</evidence>
<dbReference type="InterPro" id="IPR011049">
    <property type="entry name" value="Serralysin-like_metalloprot_C"/>
</dbReference>
<sequence length="590" mass="62353">MIPTDSPLLAAIGPYEQSDVLTTPNVTFSFMEAGVTFDAGDVDGVPRTSVGWTTAQQNIVRDLFTYISTLVNLTFEEVTAAGTPNIEFAQIETFSDNTVGLSIPSAPGISRIVVPTEYADLDDVTLIHEIGHSLALSHPFDGPATLPGVTSSQDQGMFKLNTELATRMSYTPGASLDYPRLHITGEASAYGALDIAALQLLYGANTETGLGDTVYGDQTALITIWDNGGNDTIDFSAATTNAVIDLRPATLALDPGGGGYLSFIEREGGTVANGGYTIAFGVEIENGLGGMGNDTLTGNTLANTLTGGAGNDMVTGAVGNDTINGGAGQDTGIYSGNQSSYTLMLSAQSPMLTDRRGTDGTDTLVDIEVLQFVDGTFDLDILSEAVELSAEDFAPIIELYIAYFNRAPDAVGLAFWGNAFAEGVSMQQMAAMFYDQNETRATYPDTMSNAEFVITIYNNVLGRGPDAEGFAFWWDHLNTGRLGRDTLILDVLGGAKVDPRPDATDSYIANLARDKQYLTDKTDIGAYFAITKGMSDLNDAAQVMVLFDGSQSSIDEALAAIESHYEDALSPVGGDFLMPLVGVVDDLSVG</sequence>
<dbReference type="GO" id="GO:0006508">
    <property type="term" value="P:proteolysis"/>
    <property type="evidence" value="ECO:0007669"/>
    <property type="project" value="InterPro"/>
</dbReference>
<feature type="domain" description="Peptidase metallopeptidase" evidence="6">
    <location>
        <begin position="24"/>
        <end position="174"/>
    </location>
</feature>
<dbReference type="GO" id="GO:0008270">
    <property type="term" value="F:zinc ion binding"/>
    <property type="evidence" value="ECO:0007669"/>
    <property type="project" value="InterPro"/>
</dbReference>
<evidence type="ECO:0000313" key="7">
    <source>
        <dbReference type="EMBL" id="NEK24799.1"/>
    </source>
</evidence>
<dbReference type="Pfam" id="PF00353">
    <property type="entry name" value="HemolysinCabind"/>
    <property type="match status" value="1"/>
</dbReference>
<dbReference type="Gene3D" id="2.150.10.10">
    <property type="entry name" value="Serralysin-like metalloprotease, C-terminal"/>
    <property type="match status" value="1"/>
</dbReference>
<dbReference type="EMBL" id="JAABNT010000022">
    <property type="protein sequence ID" value="NEK24799.1"/>
    <property type="molecule type" value="Genomic_DNA"/>
</dbReference>
<comment type="caution">
    <text evidence="7">The sequence shown here is derived from an EMBL/GenBank/DDBJ whole genome shotgun (WGS) entry which is preliminary data.</text>
</comment>
<reference evidence="7 8" key="1">
    <citation type="submission" date="2020-01" db="EMBL/GenBank/DDBJ databases">
        <title>Sulfitobacter sediminilitoris sp. nov., isolated from a tidal flat.</title>
        <authorList>
            <person name="Park S."/>
            <person name="Yoon J.-H."/>
        </authorList>
    </citation>
    <scope>NUCLEOTIDE SEQUENCE [LARGE SCALE GENOMIC DNA]</scope>
    <source>
        <strain evidence="7 8">JBTF-M27</strain>
    </source>
</reference>
<protein>
    <submittedName>
        <fullName evidence="7">DUF4214 domain-containing protein</fullName>
    </submittedName>
</protein>
<evidence type="ECO:0000256" key="4">
    <source>
        <dbReference type="ARBA" id="ARBA00022525"/>
    </source>
</evidence>
<dbReference type="Proteomes" id="UP000468591">
    <property type="component" value="Unassembled WGS sequence"/>
</dbReference>
<dbReference type="Pfam" id="PF08548">
    <property type="entry name" value="Peptidase_M10_C"/>
    <property type="match status" value="1"/>
</dbReference>
<accession>A0A6P0CF51</accession>
<dbReference type="PRINTS" id="PR00313">
    <property type="entry name" value="CABNDNGRPT"/>
</dbReference>
<dbReference type="SUPFAM" id="SSF51120">
    <property type="entry name" value="beta-Roll"/>
    <property type="match status" value="1"/>
</dbReference>
<evidence type="ECO:0000256" key="2">
    <source>
        <dbReference type="ARBA" id="ARBA00004613"/>
    </source>
</evidence>
<evidence type="ECO:0000313" key="8">
    <source>
        <dbReference type="Proteomes" id="UP000468591"/>
    </source>
</evidence>
<dbReference type="AlphaFoldDB" id="A0A6P0CF51"/>
<evidence type="ECO:0000256" key="1">
    <source>
        <dbReference type="ARBA" id="ARBA00001913"/>
    </source>
</evidence>
<dbReference type="InterPro" id="IPR006026">
    <property type="entry name" value="Peptidase_Metallo"/>
</dbReference>
<proteinExistence type="inferred from homology"/>
<dbReference type="GO" id="GO:0005615">
    <property type="term" value="C:extracellular space"/>
    <property type="evidence" value="ECO:0007669"/>
    <property type="project" value="InterPro"/>
</dbReference>
<gene>
    <name evidence="7" type="ORF">GV827_20725</name>
</gene>
<dbReference type="GO" id="GO:0005509">
    <property type="term" value="F:calcium ion binding"/>
    <property type="evidence" value="ECO:0007669"/>
    <property type="project" value="InterPro"/>
</dbReference>
<evidence type="ECO:0000256" key="5">
    <source>
        <dbReference type="ARBA" id="ARBA00022737"/>
    </source>
</evidence>
<dbReference type="RefSeq" id="WP_164355767.1">
    <property type="nucleotide sequence ID" value="NZ_JAABNT010000022.1"/>
</dbReference>
<keyword evidence="5" id="KW-0677">Repeat</keyword>
<dbReference type="SMART" id="SM00235">
    <property type="entry name" value="ZnMc"/>
    <property type="match status" value="1"/>
</dbReference>
<name>A0A6P0CF51_9RHOB</name>
<dbReference type="InterPro" id="IPR001343">
    <property type="entry name" value="Hemolysn_Ca-bd"/>
</dbReference>
<comment type="subcellular location">
    <subcellularLocation>
        <location evidence="2">Secreted</location>
    </subcellularLocation>
</comment>
<dbReference type="InterPro" id="IPR024079">
    <property type="entry name" value="MetalloPept_cat_dom_sf"/>
</dbReference>